<proteinExistence type="predicted"/>
<name>A0A402BA75_9CHLR</name>
<comment type="caution">
    <text evidence="3">The sequence shown here is derived from an EMBL/GenBank/DDBJ whole genome shotgun (WGS) entry which is preliminary data.</text>
</comment>
<keyword evidence="2" id="KW-1133">Transmembrane helix</keyword>
<protein>
    <submittedName>
        <fullName evidence="3">Uncharacterized protein</fullName>
    </submittedName>
</protein>
<dbReference type="RefSeq" id="WP_126628524.1">
    <property type="nucleotide sequence ID" value="NZ_BIFT01000001.1"/>
</dbReference>
<evidence type="ECO:0000256" key="2">
    <source>
        <dbReference type="SAM" id="Phobius"/>
    </source>
</evidence>
<keyword evidence="2" id="KW-0812">Transmembrane</keyword>
<evidence type="ECO:0000313" key="4">
    <source>
        <dbReference type="Proteomes" id="UP000287171"/>
    </source>
</evidence>
<evidence type="ECO:0000313" key="3">
    <source>
        <dbReference type="EMBL" id="GCE28284.1"/>
    </source>
</evidence>
<dbReference type="EMBL" id="BIFT01000001">
    <property type="protein sequence ID" value="GCE28284.1"/>
    <property type="molecule type" value="Genomic_DNA"/>
</dbReference>
<reference evidence="4" key="1">
    <citation type="submission" date="2018-12" db="EMBL/GenBank/DDBJ databases">
        <title>Tengunoibacter tsumagoiensis gen. nov., sp. nov., Dictyobacter kobayashii sp. nov., D. alpinus sp. nov., and D. joshuensis sp. nov. and description of Dictyobacteraceae fam. nov. within the order Ktedonobacterales isolated from Tengu-no-mugimeshi.</title>
        <authorList>
            <person name="Wang C.M."/>
            <person name="Zheng Y."/>
            <person name="Sakai Y."/>
            <person name="Toyoda A."/>
            <person name="Minakuchi Y."/>
            <person name="Abe K."/>
            <person name="Yokota A."/>
            <person name="Yabe S."/>
        </authorList>
    </citation>
    <scope>NUCLEOTIDE SEQUENCE [LARGE SCALE GENOMIC DNA]</scope>
    <source>
        <strain evidence="4">Uno16</strain>
    </source>
</reference>
<feature type="transmembrane region" description="Helical" evidence="2">
    <location>
        <begin position="9"/>
        <end position="29"/>
    </location>
</feature>
<evidence type="ECO:0000256" key="1">
    <source>
        <dbReference type="SAM" id="MobiDB-lite"/>
    </source>
</evidence>
<dbReference type="OrthoDB" id="166982at2"/>
<keyword evidence="4" id="KW-1185">Reference proteome</keyword>
<dbReference type="AlphaFoldDB" id="A0A402BA75"/>
<feature type="region of interest" description="Disordered" evidence="1">
    <location>
        <begin position="76"/>
        <end position="113"/>
    </location>
</feature>
<sequence length="113" mass="11761">MNPVFLRRTAIAGLILTVLLALDGIYMIVSNYQPDDAGDHPLHMSDGTTVLIAAAILLIVTVVAFMLSRRPQTQVATAGVTPEVDTTGEALADTSTAGVTPEASAAGEQPERS</sequence>
<keyword evidence="2" id="KW-0472">Membrane</keyword>
<dbReference type="Proteomes" id="UP000287171">
    <property type="component" value="Unassembled WGS sequence"/>
</dbReference>
<accession>A0A402BA75</accession>
<organism evidence="3 4">
    <name type="scientific">Dictyobacter alpinus</name>
    <dbReference type="NCBI Taxonomy" id="2014873"/>
    <lineage>
        <taxon>Bacteria</taxon>
        <taxon>Bacillati</taxon>
        <taxon>Chloroflexota</taxon>
        <taxon>Ktedonobacteria</taxon>
        <taxon>Ktedonobacterales</taxon>
        <taxon>Dictyobacteraceae</taxon>
        <taxon>Dictyobacter</taxon>
    </lineage>
</organism>
<feature type="transmembrane region" description="Helical" evidence="2">
    <location>
        <begin position="49"/>
        <end position="67"/>
    </location>
</feature>
<gene>
    <name evidence="3" type="ORF">KDA_37680</name>
</gene>